<proteinExistence type="predicted"/>
<reference evidence="1" key="1">
    <citation type="submission" date="2020-11" db="EMBL/GenBank/DDBJ databases">
        <authorList>
            <consortium name="DOE Joint Genome Institute"/>
            <person name="Ahrendt S."/>
            <person name="Riley R."/>
            <person name="Andreopoulos W."/>
            <person name="Labutti K."/>
            <person name="Pangilinan J."/>
            <person name="Ruiz-Duenas F.J."/>
            <person name="Barrasa J.M."/>
            <person name="Sanchez-Garcia M."/>
            <person name="Camarero S."/>
            <person name="Miyauchi S."/>
            <person name="Serrano A."/>
            <person name="Linde D."/>
            <person name="Babiker R."/>
            <person name="Drula E."/>
            <person name="Ayuso-Fernandez I."/>
            <person name="Pacheco R."/>
            <person name="Padilla G."/>
            <person name="Ferreira P."/>
            <person name="Barriuso J."/>
            <person name="Kellner H."/>
            <person name="Castanera R."/>
            <person name="Alfaro M."/>
            <person name="Ramirez L."/>
            <person name="Pisabarro A.G."/>
            <person name="Kuo A."/>
            <person name="Tritt A."/>
            <person name="Lipzen A."/>
            <person name="He G."/>
            <person name="Yan M."/>
            <person name="Ng V."/>
            <person name="Cullen D."/>
            <person name="Martin F."/>
            <person name="Rosso M.-N."/>
            <person name="Henrissat B."/>
            <person name="Hibbett D."/>
            <person name="Martinez A.T."/>
            <person name="Grigoriev I.V."/>
        </authorList>
    </citation>
    <scope>NUCLEOTIDE SEQUENCE</scope>
    <source>
        <strain evidence="1">ATCC 90797</strain>
    </source>
</reference>
<organism evidence="1 2">
    <name type="scientific">Pleurotus eryngii</name>
    <name type="common">Boletus of the steppes</name>
    <dbReference type="NCBI Taxonomy" id="5323"/>
    <lineage>
        <taxon>Eukaryota</taxon>
        <taxon>Fungi</taxon>
        <taxon>Dikarya</taxon>
        <taxon>Basidiomycota</taxon>
        <taxon>Agaricomycotina</taxon>
        <taxon>Agaricomycetes</taxon>
        <taxon>Agaricomycetidae</taxon>
        <taxon>Agaricales</taxon>
        <taxon>Pleurotineae</taxon>
        <taxon>Pleurotaceae</taxon>
        <taxon>Pleurotus</taxon>
    </lineage>
</organism>
<feature type="non-terminal residue" evidence="1">
    <location>
        <position position="1"/>
    </location>
</feature>
<dbReference type="EMBL" id="MU154922">
    <property type="protein sequence ID" value="KAF9486796.1"/>
    <property type="molecule type" value="Genomic_DNA"/>
</dbReference>
<dbReference type="Proteomes" id="UP000807025">
    <property type="component" value="Unassembled WGS sequence"/>
</dbReference>
<gene>
    <name evidence="1" type="ORF">BDN71DRAFT_1405660</name>
</gene>
<accession>A0A9P5ZJ32</accession>
<evidence type="ECO:0000313" key="1">
    <source>
        <dbReference type="EMBL" id="KAF9486796.1"/>
    </source>
</evidence>
<keyword evidence="2" id="KW-1185">Reference proteome</keyword>
<evidence type="ECO:0000313" key="2">
    <source>
        <dbReference type="Proteomes" id="UP000807025"/>
    </source>
</evidence>
<dbReference type="OrthoDB" id="3067373at2759"/>
<comment type="caution">
    <text evidence="1">The sequence shown here is derived from an EMBL/GenBank/DDBJ whole genome shotgun (WGS) entry which is preliminary data.</text>
</comment>
<sequence length="284" mass="32181">NEGQQLEALFAVQGIITDVSLAPFSQFRSPISANQAKHLRQSISLTGYGLQAFEIAVQNIMELYARFARLMPKKSTLRPADFITTRSNALGEDESTIDFSNRFFTLRKHATTDILPIQKELDPFDRLSNTRKHKYEYTEDNEIRIMEAKSKDNEWKFKKIKSSEIAVGDIVEVQVNFTLIPLGNNEYGLKAIFREVARFDNTLAMVSCVSIIDRATVLINLQKAAVKAQVRRARTVKENAPKPLKRIIAYTEEEEDDEALLRVKNVKLTNNEDGVWAGPSTALN</sequence>
<dbReference type="AlphaFoldDB" id="A0A9P5ZJ32"/>
<protein>
    <submittedName>
        <fullName evidence="1">Uncharacterized protein</fullName>
    </submittedName>
</protein>
<name>A0A9P5ZJ32_PLEER</name>